<name>A0A1F7GX33_9BACT</name>
<feature type="transmembrane region" description="Helical" evidence="1">
    <location>
        <begin position="12"/>
        <end position="33"/>
    </location>
</feature>
<keyword evidence="1" id="KW-0812">Transmembrane</keyword>
<organism evidence="2 3">
    <name type="scientific">Candidatus Roizmanbacteria bacterium RIFCSPHIGHO2_02_FULL_38_11</name>
    <dbReference type="NCBI Taxonomy" id="1802039"/>
    <lineage>
        <taxon>Bacteria</taxon>
        <taxon>Candidatus Roizmaniibacteriota</taxon>
    </lineage>
</organism>
<evidence type="ECO:0000313" key="3">
    <source>
        <dbReference type="Proteomes" id="UP000177913"/>
    </source>
</evidence>
<sequence length="214" mass="23715">MKSQNKQFDDAFHIVSRLTIILPIVIIIFGIALKLSGGSSQQKSFLEYSLTPTPTRPQNFLDNLSISKKSTASAKFSLTGPLNCFFETDAATISAYIKDKKIYIETNGEKEVQNYLLSGDCIYIWSKGNYSGEKICGISQQVGIIEGLLTSNLLDSSFLDGTLNQILPNFPIGKSKDILSSVLNSCKKESANWRTNSILFDIPKNVLFKNRAIK</sequence>
<accession>A0A1F7GX33</accession>
<gene>
    <name evidence="2" type="ORF">A3C25_00840</name>
</gene>
<comment type="caution">
    <text evidence="2">The sequence shown here is derived from an EMBL/GenBank/DDBJ whole genome shotgun (WGS) entry which is preliminary data.</text>
</comment>
<keyword evidence="1" id="KW-1133">Transmembrane helix</keyword>
<reference evidence="2 3" key="1">
    <citation type="journal article" date="2016" name="Nat. Commun.">
        <title>Thousands of microbial genomes shed light on interconnected biogeochemical processes in an aquifer system.</title>
        <authorList>
            <person name="Anantharaman K."/>
            <person name="Brown C.T."/>
            <person name="Hug L.A."/>
            <person name="Sharon I."/>
            <person name="Castelle C.J."/>
            <person name="Probst A.J."/>
            <person name="Thomas B.C."/>
            <person name="Singh A."/>
            <person name="Wilkins M.J."/>
            <person name="Karaoz U."/>
            <person name="Brodie E.L."/>
            <person name="Williams K.H."/>
            <person name="Hubbard S.S."/>
            <person name="Banfield J.F."/>
        </authorList>
    </citation>
    <scope>NUCLEOTIDE SEQUENCE [LARGE SCALE GENOMIC DNA]</scope>
</reference>
<dbReference type="EMBL" id="MFZO01000044">
    <property type="protein sequence ID" value="OGK23647.1"/>
    <property type="molecule type" value="Genomic_DNA"/>
</dbReference>
<keyword evidence="1" id="KW-0472">Membrane</keyword>
<protein>
    <submittedName>
        <fullName evidence="2">Uncharacterized protein</fullName>
    </submittedName>
</protein>
<proteinExistence type="predicted"/>
<dbReference type="AlphaFoldDB" id="A0A1F7GX33"/>
<evidence type="ECO:0000313" key="2">
    <source>
        <dbReference type="EMBL" id="OGK23647.1"/>
    </source>
</evidence>
<evidence type="ECO:0000256" key="1">
    <source>
        <dbReference type="SAM" id="Phobius"/>
    </source>
</evidence>
<dbReference type="Proteomes" id="UP000177913">
    <property type="component" value="Unassembled WGS sequence"/>
</dbReference>